<evidence type="ECO:0000256" key="1">
    <source>
        <dbReference type="SAM" id="Phobius"/>
    </source>
</evidence>
<feature type="transmembrane region" description="Helical" evidence="1">
    <location>
        <begin position="121"/>
        <end position="143"/>
    </location>
</feature>
<proteinExistence type="predicted"/>
<keyword evidence="1" id="KW-1133">Transmembrane helix</keyword>
<feature type="transmembrane region" description="Helical" evidence="1">
    <location>
        <begin position="14"/>
        <end position="35"/>
    </location>
</feature>
<protein>
    <recommendedName>
        <fullName evidence="4">DUF3592 domain-containing protein</fullName>
    </recommendedName>
</protein>
<dbReference type="RefSeq" id="WP_194120401.1">
    <property type="nucleotide sequence ID" value="NZ_JACYGY010000001.1"/>
</dbReference>
<name>A0ABR9W9L8_9BACT</name>
<reference evidence="3" key="1">
    <citation type="submission" date="2023-07" db="EMBL/GenBank/DDBJ databases">
        <title>Dyadobacter sp. nov 'subterranea' isolated from contaminted grondwater.</title>
        <authorList>
            <person name="Szabo I."/>
            <person name="Al-Omari J."/>
            <person name="Szerdahelyi S.G."/>
            <person name="Rado J."/>
        </authorList>
    </citation>
    <scope>NUCLEOTIDE SEQUENCE [LARGE SCALE GENOMIC DNA]</scope>
    <source>
        <strain evidence="3">UP-52</strain>
    </source>
</reference>
<comment type="caution">
    <text evidence="2">The sequence shown here is derived from an EMBL/GenBank/DDBJ whole genome shotgun (WGS) entry which is preliminary data.</text>
</comment>
<sequence length="153" mass="17427">METQEDQNRRKPGIWFFLMMFGLGPSLLLITCGMYRDSAWKDKMSTRSPTVCMKIAYGTKGAGTVKYPDNIYAEYQGKTYKFEMGRKYYRSLLGVDTIQVYYDKGSDRAFLLGSDNVRHFAVLYFLLGGIGIAVTIGSIWEFIKLILAGHGRE</sequence>
<keyword evidence="1" id="KW-0472">Membrane</keyword>
<keyword evidence="1" id="KW-0812">Transmembrane</keyword>
<dbReference type="Proteomes" id="UP000634134">
    <property type="component" value="Unassembled WGS sequence"/>
</dbReference>
<evidence type="ECO:0000313" key="2">
    <source>
        <dbReference type="EMBL" id="MBE9462180.1"/>
    </source>
</evidence>
<accession>A0ABR9W9L8</accession>
<evidence type="ECO:0008006" key="4">
    <source>
        <dbReference type="Google" id="ProtNLM"/>
    </source>
</evidence>
<gene>
    <name evidence="2" type="ORF">IEE83_09830</name>
</gene>
<dbReference type="EMBL" id="JACYGY010000001">
    <property type="protein sequence ID" value="MBE9462180.1"/>
    <property type="molecule type" value="Genomic_DNA"/>
</dbReference>
<keyword evidence="3" id="KW-1185">Reference proteome</keyword>
<evidence type="ECO:0000313" key="3">
    <source>
        <dbReference type="Proteomes" id="UP000634134"/>
    </source>
</evidence>
<organism evidence="2 3">
    <name type="scientific">Dyadobacter subterraneus</name>
    <dbReference type="NCBI Taxonomy" id="2773304"/>
    <lineage>
        <taxon>Bacteria</taxon>
        <taxon>Pseudomonadati</taxon>
        <taxon>Bacteroidota</taxon>
        <taxon>Cytophagia</taxon>
        <taxon>Cytophagales</taxon>
        <taxon>Spirosomataceae</taxon>
        <taxon>Dyadobacter</taxon>
    </lineage>
</organism>